<evidence type="ECO:0000259" key="1">
    <source>
        <dbReference type="Pfam" id="PF24035"/>
    </source>
</evidence>
<comment type="caution">
    <text evidence="2">The sequence shown here is derived from an EMBL/GenBank/DDBJ whole genome shotgun (WGS) entry which is preliminary data.</text>
</comment>
<feature type="domain" description="DUF7344" evidence="1">
    <location>
        <begin position="19"/>
        <end position="98"/>
    </location>
</feature>
<dbReference type="OrthoDB" id="247722at2157"/>
<dbReference type="Gene3D" id="1.10.10.10">
    <property type="entry name" value="Winged helix-like DNA-binding domain superfamily/Winged helix DNA-binding domain"/>
    <property type="match status" value="1"/>
</dbReference>
<protein>
    <recommendedName>
        <fullName evidence="1">DUF7344 domain-containing protein</fullName>
    </recommendedName>
</protein>
<dbReference type="Proteomes" id="UP000283805">
    <property type="component" value="Unassembled WGS sequence"/>
</dbReference>
<dbReference type="EMBL" id="RAPO01000001">
    <property type="protein sequence ID" value="RKD97201.1"/>
    <property type="molecule type" value="Genomic_DNA"/>
</dbReference>
<gene>
    <name evidence="2" type="ORF">ATJ93_0184</name>
</gene>
<dbReference type="InterPro" id="IPR036388">
    <property type="entry name" value="WH-like_DNA-bd_sf"/>
</dbReference>
<dbReference type="AlphaFoldDB" id="A0A3R7DBB7"/>
<proteinExistence type="predicted"/>
<name>A0A3R7DBB7_9EURY</name>
<dbReference type="InterPro" id="IPR055768">
    <property type="entry name" value="DUF7344"/>
</dbReference>
<organism evidence="2 3">
    <name type="scientific">Halopiger aswanensis</name>
    <dbReference type="NCBI Taxonomy" id="148449"/>
    <lineage>
        <taxon>Archaea</taxon>
        <taxon>Methanobacteriati</taxon>
        <taxon>Methanobacteriota</taxon>
        <taxon>Stenosarchaea group</taxon>
        <taxon>Halobacteria</taxon>
        <taxon>Halobacteriales</taxon>
        <taxon>Natrialbaceae</taxon>
        <taxon>Halopiger</taxon>
    </lineage>
</organism>
<keyword evidence="3" id="KW-1185">Reference proteome</keyword>
<evidence type="ECO:0000313" key="2">
    <source>
        <dbReference type="EMBL" id="RKD97201.1"/>
    </source>
</evidence>
<reference evidence="2 3" key="1">
    <citation type="submission" date="2018-09" db="EMBL/GenBank/DDBJ databases">
        <title>Genomic Encyclopedia of Archaeal and Bacterial Type Strains, Phase II (KMG-II): from individual species to whole genera.</title>
        <authorList>
            <person name="Goeker M."/>
        </authorList>
    </citation>
    <scope>NUCLEOTIDE SEQUENCE [LARGE SCALE GENOMIC DNA]</scope>
    <source>
        <strain evidence="2 3">DSM 13151</strain>
    </source>
</reference>
<dbReference type="Pfam" id="PF24035">
    <property type="entry name" value="DUF7344"/>
    <property type="match status" value="1"/>
</dbReference>
<evidence type="ECO:0000313" key="3">
    <source>
        <dbReference type="Proteomes" id="UP000283805"/>
    </source>
</evidence>
<dbReference type="RefSeq" id="WP_147376610.1">
    <property type="nucleotide sequence ID" value="NZ_RAPO01000001.1"/>
</dbReference>
<accession>A0A3R7DBB7</accession>
<sequence>MENKTQSFSTEVQSADTIFALLSNQRRRYVVNVLSEQEPPIALHDLIISVSSLEAETEPENIAAETIDEVATTLNHVHLPKLDDANIISYNTETNTVTSVQTEKLKLLMSSVEDVQRVYCLEA</sequence>